<feature type="domain" description="Ice-binding protein C-terminal" evidence="1">
    <location>
        <begin position="230"/>
        <end position="253"/>
    </location>
</feature>
<evidence type="ECO:0000313" key="3">
    <source>
        <dbReference type="Proteomes" id="UP001575105"/>
    </source>
</evidence>
<proteinExistence type="predicted"/>
<protein>
    <submittedName>
        <fullName evidence="2">PEP-CTERM sorting domain-containing protein</fullName>
    </submittedName>
</protein>
<dbReference type="NCBIfam" id="TIGR02595">
    <property type="entry name" value="PEP_CTERM"/>
    <property type="match status" value="1"/>
</dbReference>
<dbReference type="RefSeq" id="WP_425347209.1">
    <property type="nucleotide sequence ID" value="NZ_JBGUBD010000018.1"/>
</dbReference>
<gene>
    <name evidence="2" type="ORF">ACERK3_18610</name>
</gene>
<dbReference type="EMBL" id="JBGUBD010000018">
    <property type="protein sequence ID" value="MFA9480290.1"/>
    <property type="molecule type" value="Genomic_DNA"/>
</dbReference>
<accession>A0ABV4U9L0</accession>
<dbReference type="InterPro" id="IPR013424">
    <property type="entry name" value="Ice-binding_C"/>
</dbReference>
<organism evidence="2 3">
    <name type="scientific">Natronomicrosphaera hydrolytica</name>
    <dbReference type="NCBI Taxonomy" id="3242702"/>
    <lineage>
        <taxon>Bacteria</taxon>
        <taxon>Pseudomonadati</taxon>
        <taxon>Planctomycetota</taxon>
        <taxon>Phycisphaerae</taxon>
        <taxon>Phycisphaerales</taxon>
        <taxon>Phycisphaeraceae</taxon>
        <taxon>Natronomicrosphaera</taxon>
    </lineage>
</organism>
<reference evidence="2 3" key="1">
    <citation type="submission" date="2024-08" db="EMBL/GenBank/DDBJ databases">
        <title>Whole-genome sequencing of halo(alkali)philic microorganisms from hypersaline lakes.</title>
        <authorList>
            <person name="Sorokin D.Y."/>
            <person name="Merkel A.Y."/>
            <person name="Messina E."/>
            <person name="Yakimov M."/>
        </authorList>
    </citation>
    <scope>NUCLEOTIDE SEQUENCE [LARGE SCALE GENOMIC DNA]</scope>
    <source>
        <strain evidence="2 3">AB-hyl4</strain>
    </source>
</reference>
<dbReference type="Proteomes" id="UP001575105">
    <property type="component" value="Unassembled WGS sequence"/>
</dbReference>
<keyword evidence="3" id="KW-1185">Reference proteome</keyword>
<evidence type="ECO:0000259" key="1">
    <source>
        <dbReference type="Pfam" id="PF07589"/>
    </source>
</evidence>
<name>A0ABV4U9L0_9BACT</name>
<sequence>MSVAHKEQRNVTGMALGLVMAVGVGAAAPMSADAALVSSDEFSFGYGYDPVPGSSPTTYQWIPVTSANTPTTQGDFTLTVDVTSGLWSAAGPTFPNRVLTSGGEGSGSGNSATFTATITAEYNGPTLPGLETRLEINSIRIWAFGDGAPAGTTIRWLEVTPGNEGTSNDLVFGSSGAGGGPRSNAANYSQLLWSPDDLTLSGTTVTRSFNLESAAGRPIDGFEVFATVHAIPEPASLGLLGLGSLLMLSRRRRQA</sequence>
<dbReference type="Pfam" id="PF07589">
    <property type="entry name" value="PEP-CTERM"/>
    <property type="match status" value="1"/>
</dbReference>
<evidence type="ECO:0000313" key="2">
    <source>
        <dbReference type="EMBL" id="MFA9480290.1"/>
    </source>
</evidence>
<comment type="caution">
    <text evidence="2">The sequence shown here is derived from an EMBL/GenBank/DDBJ whole genome shotgun (WGS) entry which is preliminary data.</text>
</comment>